<evidence type="ECO:0000313" key="3">
    <source>
        <dbReference type="EMBL" id="BFD46373.1"/>
    </source>
</evidence>
<feature type="coiled-coil region" evidence="1">
    <location>
        <begin position="165"/>
        <end position="209"/>
    </location>
</feature>
<accession>A0AAT9G964</accession>
<organism evidence="3">
    <name type="scientific">Candidatus Tisiphia endosymbiont of Sergentomyia squamirostris</name>
    <dbReference type="NCBI Taxonomy" id="3113639"/>
    <lineage>
        <taxon>Bacteria</taxon>
        <taxon>Pseudomonadati</taxon>
        <taxon>Pseudomonadota</taxon>
        <taxon>Alphaproteobacteria</taxon>
        <taxon>Rickettsiales</taxon>
        <taxon>Rickettsiaceae</taxon>
        <taxon>Rickettsieae</taxon>
        <taxon>Candidatus Tisiphia</taxon>
    </lineage>
</organism>
<reference evidence="3" key="1">
    <citation type="submission" date="2024-01" db="EMBL/GenBank/DDBJ databases">
        <title>Sequencing the genomes of a sandfly, Sergentomyia squamirostris, and its two endosymbionts.</title>
        <authorList>
            <person name="Itokawa K."/>
            <person name="Sanjoba C."/>
        </authorList>
    </citation>
    <scope>NUCLEOTIDE SEQUENCE</scope>
    <source>
        <strain evidence="3">RiSSQ</strain>
    </source>
</reference>
<keyword evidence="2" id="KW-0472">Membrane</keyword>
<sequence length="379" mass="40854">MSQEECEAMAKFNAELSKLQAIMTSLITSVLVPILPLLIGFFAAIREGHPAITFIITAISTLLALRLAVWFITAATAVRAFTAALIANPLGLVAVAISTVVAGLVTLTKWFNKSTEVTKEFNQTLEETKTLAAITIPKASLEVMSKRNELQNEAKRIFEQTRTPLEKYNIEMEKLNKLLKQGLIDQDTYNRAMEQNKQLLGNMANESEDAFNLIKDRSKDAADSLIDNFAKAAFGVGNQVKSLKDTFSDFFKQLQVDILKMTLKQAFSSASGGTFGEMFGGGGSLGGISSIFGGVFANGGTVKPGKAHVVGDGGEPELFIPNSVGSIVPFSKLEASGASNNNIVVNMNIQTPDISSFNQSRSQIAADMARQIARSSRNL</sequence>
<dbReference type="AlphaFoldDB" id="A0AAT9G964"/>
<feature type="transmembrane region" description="Helical" evidence="2">
    <location>
        <begin position="90"/>
        <end position="111"/>
    </location>
</feature>
<dbReference type="EMBL" id="AP029170">
    <property type="protein sequence ID" value="BFD46373.1"/>
    <property type="molecule type" value="Genomic_DNA"/>
</dbReference>
<feature type="transmembrane region" description="Helical" evidence="2">
    <location>
        <begin position="21"/>
        <end position="45"/>
    </location>
</feature>
<proteinExistence type="predicted"/>
<name>A0AAT9G964_9RICK</name>
<evidence type="ECO:0000256" key="1">
    <source>
        <dbReference type="SAM" id="Coils"/>
    </source>
</evidence>
<feature type="transmembrane region" description="Helical" evidence="2">
    <location>
        <begin position="51"/>
        <end position="78"/>
    </location>
</feature>
<keyword evidence="1" id="KW-0175">Coiled coil</keyword>
<evidence type="ECO:0000256" key="2">
    <source>
        <dbReference type="SAM" id="Phobius"/>
    </source>
</evidence>
<keyword evidence="2" id="KW-0812">Transmembrane</keyword>
<gene>
    <name evidence="3" type="ORF">DMENIID0002_10190</name>
</gene>
<protein>
    <submittedName>
        <fullName evidence="3">Uncharacterized protein</fullName>
    </submittedName>
</protein>
<keyword evidence="2" id="KW-1133">Transmembrane helix</keyword>